<evidence type="ECO:0000313" key="1">
    <source>
        <dbReference type="EMBL" id="CAB5220054.1"/>
    </source>
</evidence>
<name>A0A6J7WVB8_9CAUD</name>
<organism evidence="1">
    <name type="scientific">uncultured Caudovirales phage</name>
    <dbReference type="NCBI Taxonomy" id="2100421"/>
    <lineage>
        <taxon>Viruses</taxon>
        <taxon>Duplodnaviria</taxon>
        <taxon>Heunggongvirae</taxon>
        <taxon>Uroviricota</taxon>
        <taxon>Caudoviricetes</taxon>
        <taxon>Peduoviridae</taxon>
        <taxon>Maltschvirus</taxon>
        <taxon>Maltschvirus maltsch</taxon>
    </lineage>
</organism>
<gene>
    <name evidence="1" type="ORF">UFOVP239_40</name>
</gene>
<reference evidence="1" key="1">
    <citation type="submission" date="2020-05" db="EMBL/GenBank/DDBJ databases">
        <authorList>
            <person name="Chiriac C."/>
            <person name="Salcher M."/>
            <person name="Ghai R."/>
            <person name="Kavagutti S V."/>
        </authorList>
    </citation>
    <scope>NUCLEOTIDE SEQUENCE</scope>
</reference>
<sequence length="65" mass="7659">MGRWFRRLAHKIFYGPMHGKVVTFWEGKKLMIGLKCEVCGMMKGAHESFISKELRRQAQQDAHHE</sequence>
<accession>A0A6J7WVB8</accession>
<protein>
    <submittedName>
        <fullName evidence="1">Uncharacterized protein</fullName>
    </submittedName>
</protein>
<proteinExistence type="predicted"/>
<dbReference type="EMBL" id="LR798278">
    <property type="protein sequence ID" value="CAB5220054.1"/>
    <property type="molecule type" value="Genomic_DNA"/>
</dbReference>